<dbReference type="EMBL" id="JBHSOA010000025">
    <property type="protein sequence ID" value="MFC5852658.1"/>
    <property type="molecule type" value="Genomic_DNA"/>
</dbReference>
<evidence type="ECO:0000313" key="3">
    <source>
        <dbReference type="Proteomes" id="UP001596180"/>
    </source>
</evidence>
<feature type="region of interest" description="Disordered" evidence="1">
    <location>
        <begin position="57"/>
        <end position="80"/>
    </location>
</feature>
<organism evidence="2 3">
    <name type="scientific">Streptomyces chlorus</name>
    <dbReference type="NCBI Taxonomy" id="887452"/>
    <lineage>
        <taxon>Bacteria</taxon>
        <taxon>Bacillati</taxon>
        <taxon>Actinomycetota</taxon>
        <taxon>Actinomycetes</taxon>
        <taxon>Kitasatosporales</taxon>
        <taxon>Streptomycetaceae</taxon>
        <taxon>Streptomyces</taxon>
    </lineage>
</organism>
<name>A0ABW1DY96_9ACTN</name>
<comment type="caution">
    <text evidence="2">The sequence shown here is derived from an EMBL/GenBank/DDBJ whole genome shotgun (WGS) entry which is preliminary data.</text>
</comment>
<reference evidence="3" key="1">
    <citation type="journal article" date="2019" name="Int. J. Syst. Evol. Microbiol.">
        <title>The Global Catalogue of Microorganisms (GCM) 10K type strain sequencing project: providing services to taxonomists for standard genome sequencing and annotation.</title>
        <authorList>
            <consortium name="The Broad Institute Genomics Platform"/>
            <consortium name="The Broad Institute Genome Sequencing Center for Infectious Disease"/>
            <person name="Wu L."/>
            <person name="Ma J."/>
        </authorList>
    </citation>
    <scope>NUCLEOTIDE SEQUENCE [LARGE SCALE GENOMIC DNA]</scope>
    <source>
        <strain evidence="3">JCM 10411</strain>
    </source>
</reference>
<protein>
    <recommendedName>
        <fullName evidence="4">Lipoprotein</fullName>
    </recommendedName>
</protein>
<keyword evidence="3" id="KW-1185">Reference proteome</keyword>
<dbReference type="RefSeq" id="WP_381362347.1">
    <property type="nucleotide sequence ID" value="NZ_JBHSOA010000025.1"/>
</dbReference>
<accession>A0ABW1DY96</accession>
<sequence>MDRGGAIRPAARGPGRPLRTTMPLPAPLPTVFTTAFPAALPATLVTVLLAAGCGPSGHTGTPAPSLSSPPPSPSPSTTAPEDVCARIVAHWAREVLDGTAYGDYQSMGLSNGQYDILRDAVHAARPVRERQGTAAAHNVIVRHVRGACAERHRTGGPDEGAWR</sequence>
<feature type="compositionally biased region" description="Low complexity" evidence="1">
    <location>
        <begin position="1"/>
        <end position="17"/>
    </location>
</feature>
<evidence type="ECO:0000313" key="2">
    <source>
        <dbReference type="EMBL" id="MFC5852658.1"/>
    </source>
</evidence>
<proteinExistence type="predicted"/>
<evidence type="ECO:0008006" key="4">
    <source>
        <dbReference type="Google" id="ProtNLM"/>
    </source>
</evidence>
<dbReference type="Proteomes" id="UP001596180">
    <property type="component" value="Unassembled WGS sequence"/>
</dbReference>
<feature type="region of interest" description="Disordered" evidence="1">
    <location>
        <begin position="1"/>
        <end position="22"/>
    </location>
</feature>
<evidence type="ECO:0000256" key="1">
    <source>
        <dbReference type="SAM" id="MobiDB-lite"/>
    </source>
</evidence>
<gene>
    <name evidence="2" type="ORF">ACFPZI_12695</name>
</gene>